<dbReference type="Gene3D" id="1.25.40.390">
    <property type="match status" value="1"/>
</dbReference>
<evidence type="ECO:0000256" key="2">
    <source>
        <dbReference type="ARBA" id="ARBA00006275"/>
    </source>
</evidence>
<keyword evidence="3 7" id="KW-0732">Signal</keyword>
<feature type="signal peptide" evidence="7">
    <location>
        <begin position="1"/>
        <end position="23"/>
    </location>
</feature>
<organism evidence="10 11">
    <name type="scientific">Flavihumibacter petaseus NBRC 106054</name>
    <dbReference type="NCBI Taxonomy" id="1220578"/>
    <lineage>
        <taxon>Bacteria</taxon>
        <taxon>Pseudomonadati</taxon>
        <taxon>Bacteroidota</taxon>
        <taxon>Chitinophagia</taxon>
        <taxon>Chitinophagales</taxon>
        <taxon>Chitinophagaceae</taxon>
        <taxon>Flavihumibacter</taxon>
    </lineage>
</organism>
<feature type="domain" description="RagB/SusD" evidence="8">
    <location>
        <begin position="347"/>
        <end position="427"/>
    </location>
</feature>
<dbReference type="InterPro" id="IPR011990">
    <property type="entry name" value="TPR-like_helical_dom_sf"/>
</dbReference>
<keyword evidence="4" id="KW-0472">Membrane</keyword>
<feature type="repeat" description="TPR" evidence="6">
    <location>
        <begin position="225"/>
        <end position="258"/>
    </location>
</feature>
<evidence type="ECO:0000259" key="8">
    <source>
        <dbReference type="Pfam" id="PF07980"/>
    </source>
</evidence>
<protein>
    <submittedName>
        <fullName evidence="10">Uncharacterized protein</fullName>
    </submittedName>
</protein>
<dbReference type="GO" id="GO:0009279">
    <property type="term" value="C:cell outer membrane"/>
    <property type="evidence" value="ECO:0007669"/>
    <property type="project" value="UniProtKB-SubCell"/>
</dbReference>
<evidence type="ECO:0000256" key="6">
    <source>
        <dbReference type="PROSITE-ProRule" id="PRU00339"/>
    </source>
</evidence>
<dbReference type="PROSITE" id="PS51257">
    <property type="entry name" value="PROKAR_LIPOPROTEIN"/>
    <property type="match status" value="1"/>
</dbReference>
<dbReference type="SUPFAM" id="SSF48452">
    <property type="entry name" value="TPR-like"/>
    <property type="match status" value="1"/>
</dbReference>
<evidence type="ECO:0000313" key="10">
    <source>
        <dbReference type="EMBL" id="GAO41841.1"/>
    </source>
</evidence>
<dbReference type="Pfam" id="PF07980">
    <property type="entry name" value="SusD_RagB"/>
    <property type="match status" value="1"/>
</dbReference>
<keyword evidence="11" id="KW-1185">Reference proteome</keyword>
<keyword evidence="6" id="KW-0802">TPR repeat</keyword>
<dbReference type="CDD" id="cd08977">
    <property type="entry name" value="SusD"/>
    <property type="match status" value="1"/>
</dbReference>
<name>A0A0E9MWM3_9BACT</name>
<evidence type="ECO:0000313" key="11">
    <source>
        <dbReference type="Proteomes" id="UP000033121"/>
    </source>
</evidence>
<keyword evidence="5" id="KW-0998">Cell outer membrane</keyword>
<comment type="similarity">
    <text evidence="2">Belongs to the SusD family.</text>
</comment>
<dbReference type="InterPro" id="IPR019734">
    <property type="entry name" value="TPR_rpt"/>
</dbReference>
<dbReference type="Proteomes" id="UP000033121">
    <property type="component" value="Unassembled WGS sequence"/>
</dbReference>
<gene>
    <name evidence="10" type="ORF">FPE01S_01_08560</name>
</gene>
<reference evidence="10 11" key="1">
    <citation type="submission" date="2015-04" db="EMBL/GenBank/DDBJ databases">
        <title>Whole genome shotgun sequence of Flavihumibacter petaseus NBRC 106054.</title>
        <authorList>
            <person name="Miyazawa S."/>
            <person name="Hosoyama A."/>
            <person name="Hashimoto M."/>
            <person name="Noguchi M."/>
            <person name="Tsuchikane K."/>
            <person name="Ohji S."/>
            <person name="Yamazoe A."/>
            <person name="Ichikawa N."/>
            <person name="Kimura A."/>
            <person name="Fujita N."/>
        </authorList>
    </citation>
    <scope>NUCLEOTIDE SEQUENCE [LARGE SCALE GENOMIC DNA]</scope>
    <source>
        <strain evidence="10 11">NBRC 106054</strain>
    </source>
</reference>
<dbReference type="InterPro" id="IPR033985">
    <property type="entry name" value="SusD-like_N"/>
</dbReference>
<dbReference type="AlphaFoldDB" id="A0A0E9MWM3"/>
<evidence type="ECO:0000259" key="9">
    <source>
        <dbReference type="Pfam" id="PF14322"/>
    </source>
</evidence>
<evidence type="ECO:0000256" key="1">
    <source>
        <dbReference type="ARBA" id="ARBA00004442"/>
    </source>
</evidence>
<dbReference type="EMBL" id="BBWV01000001">
    <property type="protein sequence ID" value="GAO41841.1"/>
    <property type="molecule type" value="Genomic_DNA"/>
</dbReference>
<proteinExistence type="inferred from homology"/>
<evidence type="ECO:0000256" key="4">
    <source>
        <dbReference type="ARBA" id="ARBA00023136"/>
    </source>
</evidence>
<sequence length="458" mass="51253">MKIMTHYKYKLLSCLVAVGFAFSACEKQLDLDPYASVEESKAFQTSADVEAALVGAYSRVGDDNVLGGDMGVYSELLGNDEQIGWSGTYQGLTQMYNKAIPVNNDFVEDTWKEAYEAINVCNNVLAAIDKVSEGKRDNVEGQAKFLRGIVYFEMVRLYAKAWNDGNPAENDGVPLVLTPTREVSEELKVNRSKVSEVYTQIISDLTDAESKMWDKIDNGFYANRTAAAALLARVYLQKGDYANAADAANRAIESNENSLMETYAEAFPVNYDNTNALVANTDEDIFAMQVTLNTGYNDFNTFFSLFGRGDIYINPEYYENYEAADDRLSVFALNNYEYTSKFDMVYGNVHIIRLAEMYLVRAEANFRAGTAVGAKPLDDINTIRVRALLEPLTGAQLNLDAILLERYHELSFEGHRLHDVKRLEGSVGSFPWNSPKLVLPIPEREIKINPGLTQNEGY</sequence>
<feature type="chain" id="PRO_5002430171" evidence="7">
    <location>
        <begin position="24"/>
        <end position="458"/>
    </location>
</feature>
<evidence type="ECO:0000256" key="7">
    <source>
        <dbReference type="SAM" id="SignalP"/>
    </source>
</evidence>
<feature type="domain" description="SusD-like N-terminal" evidence="9">
    <location>
        <begin position="30"/>
        <end position="236"/>
    </location>
</feature>
<dbReference type="OrthoDB" id="1080118at2"/>
<dbReference type="PROSITE" id="PS50005">
    <property type="entry name" value="TPR"/>
    <property type="match status" value="1"/>
</dbReference>
<evidence type="ECO:0000256" key="3">
    <source>
        <dbReference type="ARBA" id="ARBA00022729"/>
    </source>
</evidence>
<accession>A0A0E9MWM3</accession>
<dbReference type="STRING" id="1220578.FPE01S_01_08560"/>
<dbReference type="Pfam" id="PF14322">
    <property type="entry name" value="SusD-like_3"/>
    <property type="match status" value="1"/>
</dbReference>
<comment type="caution">
    <text evidence="10">The sequence shown here is derived from an EMBL/GenBank/DDBJ whole genome shotgun (WGS) entry which is preliminary data.</text>
</comment>
<dbReference type="InterPro" id="IPR012944">
    <property type="entry name" value="SusD_RagB_dom"/>
</dbReference>
<comment type="subcellular location">
    <subcellularLocation>
        <location evidence="1">Cell outer membrane</location>
    </subcellularLocation>
</comment>
<evidence type="ECO:0000256" key="5">
    <source>
        <dbReference type="ARBA" id="ARBA00023237"/>
    </source>
</evidence>